<dbReference type="Proteomes" id="UP000001937">
    <property type="component" value="Chromosome"/>
</dbReference>
<evidence type="ECO:0000313" key="8">
    <source>
        <dbReference type="Proteomes" id="UP000001937"/>
    </source>
</evidence>
<dbReference type="KEGG" id="fra:Francci3_1504"/>
<protein>
    <submittedName>
        <fullName evidence="7">4'-phosphopantetheinyl transferase</fullName>
    </submittedName>
</protein>
<feature type="region of interest" description="Disordered" evidence="4">
    <location>
        <begin position="1"/>
        <end position="37"/>
    </location>
</feature>
<keyword evidence="3" id="KW-0479">Metal-binding</keyword>
<evidence type="ECO:0000259" key="6">
    <source>
        <dbReference type="Pfam" id="PF17837"/>
    </source>
</evidence>
<dbReference type="InterPro" id="IPR003542">
    <property type="entry name" value="Enbac_synth_compD-like"/>
</dbReference>
<dbReference type="STRING" id="106370.Francci3_1504"/>
<dbReference type="eggNOG" id="COG2977">
    <property type="taxonomic scope" value="Bacteria"/>
</dbReference>
<dbReference type="PANTHER" id="PTHR38096:SF1">
    <property type="entry name" value="ENTEROBACTIN SYNTHASE COMPONENT D"/>
    <property type="match status" value="1"/>
</dbReference>
<evidence type="ECO:0000259" key="5">
    <source>
        <dbReference type="Pfam" id="PF01648"/>
    </source>
</evidence>
<dbReference type="GO" id="GO:0000287">
    <property type="term" value="F:magnesium ion binding"/>
    <property type="evidence" value="ECO:0007669"/>
    <property type="project" value="InterPro"/>
</dbReference>
<dbReference type="PhylomeDB" id="Q2JCW2"/>
<feature type="binding site" evidence="2">
    <location>
        <begin position="128"/>
        <end position="129"/>
    </location>
    <ligand>
        <name>CoA</name>
        <dbReference type="ChEBI" id="CHEBI:57287"/>
    </ligand>
</feature>
<dbReference type="AlphaFoldDB" id="Q2JCW2"/>
<feature type="binding site" evidence="2">
    <location>
        <position position="84"/>
    </location>
    <ligand>
        <name>CoA</name>
        <dbReference type="ChEBI" id="CHEBI:57287"/>
    </ligand>
</feature>
<dbReference type="EMBL" id="CP000249">
    <property type="protein sequence ID" value="ABD10880.1"/>
    <property type="molecule type" value="Genomic_DNA"/>
</dbReference>
<feature type="binding site" evidence="3">
    <location>
        <position position="152"/>
    </location>
    <ligand>
        <name>Mg(2+)</name>
        <dbReference type="ChEBI" id="CHEBI:18420"/>
    </ligand>
</feature>
<evidence type="ECO:0000256" key="4">
    <source>
        <dbReference type="SAM" id="MobiDB-lite"/>
    </source>
</evidence>
<feature type="binding site" evidence="2">
    <location>
        <position position="195"/>
    </location>
    <ligand>
        <name>CoA</name>
        <dbReference type="ChEBI" id="CHEBI:57287"/>
    </ligand>
</feature>
<sequence length="296" mass="30140">MPGSSSTPGSRLAPGAGSAPPGAPASTSGTATGVTGTGVKRVDPRLLASLLPAAAVAVEAFEDDPSAVLFPEEAALLSRAVDKRRREFTTARVCAHRALEGLGLPAAPILPGSRGAPGWPDGVVGSITHCAGYRAAAVARAAEVHTIGIDAEPNEPTPGGVLKEITVPAEAGWLAALTRTRPAVCWDRLLFSAKESVYKAWYPLAERWLGFGDAALVIHPGTAPMGPPAPSPAARGTFTAKLLVAGPRLAGGELTGFGGRWLSARGLLVTAITVPHLDGIPMTTASPQTHPAYPEG</sequence>
<feature type="binding site" evidence="2">
    <location>
        <position position="150"/>
    </location>
    <ligand>
        <name>CoA</name>
        <dbReference type="ChEBI" id="CHEBI:57287"/>
    </ligand>
</feature>
<evidence type="ECO:0000256" key="2">
    <source>
        <dbReference type="PIRSR" id="PIRSR603542-1"/>
    </source>
</evidence>
<dbReference type="SUPFAM" id="SSF56214">
    <property type="entry name" value="4'-phosphopantetheinyl transferase"/>
    <property type="match status" value="1"/>
</dbReference>
<organism evidence="7 8">
    <name type="scientific">Frankia casuarinae (strain DSM 45818 / CECT 9043 / HFP020203 / CcI3)</name>
    <dbReference type="NCBI Taxonomy" id="106370"/>
    <lineage>
        <taxon>Bacteria</taxon>
        <taxon>Bacillati</taxon>
        <taxon>Actinomycetota</taxon>
        <taxon>Actinomycetes</taxon>
        <taxon>Frankiales</taxon>
        <taxon>Frankiaceae</taxon>
        <taxon>Frankia</taxon>
    </lineage>
</organism>
<dbReference type="GO" id="GO:0009366">
    <property type="term" value="C:enterobactin synthetase complex"/>
    <property type="evidence" value="ECO:0007669"/>
    <property type="project" value="InterPro"/>
</dbReference>
<feature type="binding site" evidence="2">
    <location>
        <position position="209"/>
    </location>
    <ligand>
        <name>CoA</name>
        <dbReference type="ChEBI" id="CHEBI:57287"/>
    </ligand>
</feature>
<dbReference type="InterPro" id="IPR037143">
    <property type="entry name" value="4-PPantetheinyl_Trfase_dom_sf"/>
</dbReference>
<dbReference type="GO" id="GO:0008897">
    <property type="term" value="F:holo-[acyl-carrier-protein] synthase activity"/>
    <property type="evidence" value="ECO:0007669"/>
    <property type="project" value="InterPro"/>
</dbReference>
<gene>
    <name evidence="7" type="ordered locus">Francci3_1504</name>
</gene>
<feature type="domain" description="4'-phosphopantetheinyl transferase" evidence="5">
    <location>
        <begin position="147"/>
        <end position="224"/>
    </location>
</feature>
<dbReference type="GO" id="GO:0009239">
    <property type="term" value="P:enterobactin biosynthetic process"/>
    <property type="evidence" value="ECO:0007669"/>
    <property type="project" value="InterPro"/>
</dbReference>
<feature type="compositionally biased region" description="Low complexity" evidence="4">
    <location>
        <begin position="8"/>
        <end position="37"/>
    </location>
</feature>
<feature type="binding site" evidence="2">
    <location>
        <position position="199"/>
    </location>
    <ligand>
        <name>CoA</name>
        <dbReference type="ChEBI" id="CHEBI:57287"/>
    </ligand>
</feature>
<dbReference type="InterPro" id="IPR008278">
    <property type="entry name" value="4-PPantetheinyl_Trfase_dom"/>
</dbReference>
<evidence type="ECO:0000313" key="7">
    <source>
        <dbReference type="EMBL" id="ABD10880.1"/>
    </source>
</evidence>
<feature type="binding site" evidence="3">
    <location>
        <position position="150"/>
    </location>
    <ligand>
        <name>Mg(2+)</name>
        <dbReference type="ChEBI" id="CHEBI:18420"/>
    </ligand>
</feature>
<keyword evidence="1 7" id="KW-0808">Transferase</keyword>
<comment type="cofactor">
    <cofactor evidence="3">
        <name>Mg(2+)</name>
        <dbReference type="ChEBI" id="CHEBI:18420"/>
    </cofactor>
</comment>
<dbReference type="Pfam" id="PF17837">
    <property type="entry name" value="4PPT_N"/>
    <property type="match status" value="1"/>
</dbReference>
<keyword evidence="8" id="KW-1185">Reference proteome</keyword>
<dbReference type="HOGENOM" id="CLU_075076_0_0_11"/>
<dbReference type="Pfam" id="PF01648">
    <property type="entry name" value="ACPS"/>
    <property type="match status" value="1"/>
</dbReference>
<dbReference type="PRINTS" id="PR01399">
    <property type="entry name" value="ENTSNTHTASED"/>
</dbReference>
<evidence type="ECO:0000256" key="1">
    <source>
        <dbReference type="ARBA" id="ARBA00022679"/>
    </source>
</evidence>
<accession>Q2JCW2</accession>
<evidence type="ECO:0000256" key="3">
    <source>
        <dbReference type="PIRSR" id="PIRSR603542-2"/>
    </source>
</evidence>
<feature type="domain" description="4'-phosphopantetheinyl transferase N-terminal" evidence="6">
    <location>
        <begin position="72"/>
        <end position="139"/>
    </location>
</feature>
<reference evidence="7 8" key="1">
    <citation type="journal article" date="2007" name="Genome Res.">
        <title>Genome characteristics of facultatively symbiotic Frankia sp. strains reflect host range and host plant biogeography.</title>
        <authorList>
            <person name="Normand P."/>
            <person name="Lapierre P."/>
            <person name="Tisa L.S."/>
            <person name="Gogarten J.P."/>
            <person name="Alloisio N."/>
            <person name="Bagnarol E."/>
            <person name="Bassi C.A."/>
            <person name="Berry A.M."/>
            <person name="Bickhart D.M."/>
            <person name="Choisne N."/>
            <person name="Couloux A."/>
            <person name="Cournoyer B."/>
            <person name="Cruveiller S."/>
            <person name="Daubin V."/>
            <person name="Demange N."/>
            <person name="Francino M.P."/>
            <person name="Goltsman E."/>
            <person name="Huang Y."/>
            <person name="Kopp O.R."/>
            <person name="Labarre L."/>
            <person name="Lapidus A."/>
            <person name="Lavire C."/>
            <person name="Marechal J."/>
            <person name="Martinez M."/>
            <person name="Mastronunzio J.E."/>
            <person name="Mullin B.C."/>
            <person name="Niemann J."/>
            <person name="Pujic P."/>
            <person name="Rawnsley T."/>
            <person name="Rouy Z."/>
            <person name="Schenowitz C."/>
            <person name="Sellstedt A."/>
            <person name="Tavares F."/>
            <person name="Tomkins J.P."/>
            <person name="Vallenet D."/>
            <person name="Valverde C."/>
            <person name="Wall L.G."/>
            <person name="Wang Y."/>
            <person name="Medigue C."/>
            <person name="Benson D.R."/>
        </authorList>
    </citation>
    <scope>NUCLEOTIDE SEQUENCE [LARGE SCALE GENOMIC DNA]</scope>
    <source>
        <strain evidence="8">DSM 45818 / CECT 9043 / CcI3</strain>
    </source>
</reference>
<dbReference type="InterPro" id="IPR041354">
    <property type="entry name" value="4PPT_N"/>
</dbReference>
<keyword evidence="3" id="KW-0460">Magnesium</keyword>
<dbReference type="GO" id="GO:0005886">
    <property type="term" value="C:plasma membrane"/>
    <property type="evidence" value="ECO:0007669"/>
    <property type="project" value="TreeGrafter"/>
</dbReference>
<dbReference type="PANTHER" id="PTHR38096">
    <property type="entry name" value="ENTEROBACTIN SYNTHASE COMPONENT D"/>
    <property type="match status" value="1"/>
</dbReference>
<feature type="binding site" evidence="2">
    <location>
        <position position="92"/>
    </location>
    <ligand>
        <name>CoA</name>
        <dbReference type="ChEBI" id="CHEBI:57287"/>
    </ligand>
</feature>
<feature type="binding site" evidence="3">
    <location>
        <position position="151"/>
    </location>
    <ligand>
        <name>Mg(2+)</name>
        <dbReference type="ChEBI" id="CHEBI:18420"/>
    </ligand>
</feature>
<name>Q2JCW2_FRACC</name>
<proteinExistence type="predicted"/>